<dbReference type="RefSeq" id="WP_090147819.1">
    <property type="nucleotide sequence ID" value="NZ_FNAN01000004.1"/>
</dbReference>
<dbReference type="STRING" id="659014.SAMN04487996_10425"/>
<organism evidence="2 3">
    <name type="scientific">Dyadobacter soli</name>
    <dbReference type="NCBI Taxonomy" id="659014"/>
    <lineage>
        <taxon>Bacteria</taxon>
        <taxon>Pseudomonadati</taxon>
        <taxon>Bacteroidota</taxon>
        <taxon>Cytophagia</taxon>
        <taxon>Cytophagales</taxon>
        <taxon>Spirosomataceae</taxon>
        <taxon>Dyadobacter</taxon>
    </lineage>
</organism>
<dbReference type="Pfam" id="PF18925">
    <property type="entry name" value="DUF5675"/>
    <property type="match status" value="1"/>
</dbReference>
<dbReference type="EMBL" id="FNAN01000004">
    <property type="protein sequence ID" value="SDE20227.1"/>
    <property type="molecule type" value="Genomic_DNA"/>
</dbReference>
<reference evidence="3" key="1">
    <citation type="submission" date="2016-10" db="EMBL/GenBank/DDBJ databases">
        <authorList>
            <person name="Varghese N."/>
            <person name="Submissions S."/>
        </authorList>
    </citation>
    <scope>NUCLEOTIDE SEQUENCE [LARGE SCALE GENOMIC DNA]</scope>
    <source>
        <strain evidence="3">DSM 25329</strain>
    </source>
</reference>
<dbReference type="AlphaFoldDB" id="A0A1G7B052"/>
<proteinExistence type="predicted"/>
<sequence>MDITVAKIKGGQNSTISSLSVNGRFFCYVLQDADRGLVSTMTLEEIKAKKVHGATAIPEGKYQVVDVMSPRFKRRLPRLVDVPGFAGILIHPGNTHLDTEGCLLPGTNYRAQGKDWIVTDSRKAFDGLYQMIQERIQAGEKIWCKIVSAY</sequence>
<gene>
    <name evidence="2" type="ORF">SAMN04487996_10425</name>
</gene>
<feature type="domain" description="DUF5675" evidence="1">
    <location>
        <begin position="9"/>
        <end position="134"/>
    </location>
</feature>
<accession>A0A1G7B052</accession>
<keyword evidence="3" id="KW-1185">Reference proteome</keyword>
<dbReference type="Proteomes" id="UP000198748">
    <property type="component" value="Unassembled WGS sequence"/>
</dbReference>
<dbReference type="InterPro" id="IPR043732">
    <property type="entry name" value="DUF5675"/>
</dbReference>
<protein>
    <recommendedName>
        <fullName evidence="1">DUF5675 domain-containing protein</fullName>
    </recommendedName>
</protein>
<dbReference type="OrthoDB" id="1036575at2"/>
<name>A0A1G7B052_9BACT</name>
<evidence type="ECO:0000259" key="1">
    <source>
        <dbReference type="Pfam" id="PF18925"/>
    </source>
</evidence>
<evidence type="ECO:0000313" key="2">
    <source>
        <dbReference type="EMBL" id="SDE20227.1"/>
    </source>
</evidence>
<evidence type="ECO:0000313" key="3">
    <source>
        <dbReference type="Proteomes" id="UP000198748"/>
    </source>
</evidence>